<dbReference type="GO" id="GO:0031177">
    <property type="term" value="F:phosphopantetheine binding"/>
    <property type="evidence" value="ECO:0007669"/>
    <property type="project" value="InterPro"/>
</dbReference>
<dbReference type="InterPro" id="IPR016039">
    <property type="entry name" value="Thiolase-like"/>
</dbReference>
<dbReference type="InterPro" id="IPR029058">
    <property type="entry name" value="AB_hydrolase_fold"/>
</dbReference>
<dbReference type="SUPFAM" id="SSF51735">
    <property type="entry name" value="NAD(P)-binding Rossmann-fold domains"/>
    <property type="match status" value="2"/>
</dbReference>
<dbReference type="GO" id="GO:0004315">
    <property type="term" value="F:3-oxoacyl-[acyl-carrier-protein] synthase activity"/>
    <property type="evidence" value="ECO:0007669"/>
    <property type="project" value="InterPro"/>
</dbReference>
<dbReference type="SMART" id="SM00823">
    <property type="entry name" value="PKS_PP"/>
    <property type="match status" value="3"/>
</dbReference>
<name>A0A7G1NUT6_9ACTN</name>
<feature type="domain" description="Ketosynthase family 3 (KS3)" evidence="8">
    <location>
        <begin position="1710"/>
        <end position="2118"/>
    </location>
</feature>
<evidence type="ECO:0000256" key="2">
    <source>
        <dbReference type="ARBA" id="ARBA00022450"/>
    </source>
</evidence>
<evidence type="ECO:0000256" key="4">
    <source>
        <dbReference type="ARBA" id="ARBA00022679"/>
    </source>
</evidence>
<keyword evidence="5" id="KW-0012">Acyltransferase</keyword>
<dbReference type="Gene3D" id="3.30.559.30">
    <property type="entry name" value="Nonribosomal peptide synthetase, condensation domain"/>
    <property type="match status" value="1"/>
</dbReference>
<dbReference type="SUPFAM" id="SSF53474">
    <property type="entry name" value="alpha/beta-Hydrolases"/>
    <property type="match status" value="1"/>
</dbReference>
<dbReference type="PROSITE" id="PS50075">
    <property type="entry name" value="CARRIER"/>
    <property type="match status" value="3"/>
</dbReference>
<evidence type="ECO:0000259" key="7">
    <source>
        <dbReference type="PROSITE" id="PS50075"/>
    </source>
</evidence>
<feature type="domain" description="Carrier" evidence="7">
    <location>
        <begin position="2758"/>
        <end position="2833"/>
    </location>
</feature>
<reference evidence="9 10" key="1">
    <citation type="journal article" date="2014" name="Int. J. Syst. Evol. Microbiol.">
        <title>Complete genome sequence of Corynebacterium casei LMG S-19264T (=DSM 44701T), isolated from a smear-ripened cheese.</title>
        <authorList>
            <consortium name="US DOE Joint Genome Institute (JGI-PGF)"/>
            <person name="Walter F."/>
            <person name="Albersmeier A."/>
            <person name="Kalinowski J."/>
            <person name="Ruckert C."/>
        </authorList>
    </citation>
    <scope>NUCLEOTIDE SEQUENCE [LARGE SCALE GENOMIC DNA]</scope>
    <source>
        <strain evidence="9 10">JCM 4677</strain>
    </source>
</reference>
<feature type="compositionally biased region" description="Low complexity" evidence="6">
    <location>
        <begin position="2204"/>
        <end position="2221"/>
    </location>
</feature>
<evidence type="ECO:0000256" key="5">
    <source>
        <dbReference type="ARBA" id="ARBA00023315"/>
    </source>
</evidence>
<dbReference type="SUPFAM" id="SSF47336">
    <property type="entry name" value="ACP-like"/>
    <property type="match status" value="3"/>
</dbReference>
<keyword evidence="3" id="KW-0597">Phosphoprotein</keyword>
<accession>A0A7G1NUT6</accession>
<dbReference type="InterPro" id="IPR020806">
    <property type="entry name" value="PKS_PP-bd"/>
</dbReference>
<dbReference type="InterPro" id="IPR018201">
    <property type="entry name" value="Ketoacyl_synth_AS"/>
</dbReference>
<evidence type="ECO:0000256" key="3">
    <source>
        <dbReference type="ARBA" id="ARBA00022553"/>
    </source>
</evidence>
<dbReference type="Gene3D" id="3.30.559.10">
    <property type="entry name" value="Chloramphenicol acetyltransferase-like domain"/>
    <property type="match status" value="1"/>
</dbReference>
<dbReference type="Pfam" id="PF00501">
    <property type="entry name" value="AMP-binding"/>
    <property type="match status" value="2"/>
</dbReference>
<dbReference type="NCBIfam" id="TIGR01733">
    <property type="entry name" value="AA-adenyl-dom"/>
    <property type="match status" value="1"/>
</dbReference>
<dbReference type="InterPro" id="IPR006162">
    <property type="entry name" value="Ppantetheine_attach_site"/>
</dbReference>
<dbReference type="Gene3D" id="3.40.50.720">
    <property type="entry name" value="NAD(P)-binding Rossmann-like Domain"/>
    <property type="match status" value="1"/>
</dbReference>
<dbReference type="PROSITE" id="PS00455">
    <property type="entry name" value="AMP_BINDING"/>
    <property type="match status" value="1"/>
</dbReference>
<dbReference type="PROSITE" id="PS52004">
    <property type="entry name" value="KS3_2"/>
    <property type="match status" value="1"/>
</dbReference>
<dbReference type="PROSITE" id="PS00012">
    <property type="entry name" value="PHOSPHOPANTETHEINE"/>
    <property type="match status" value="1"/>
</dbReference>
<dbReference type="Gene3D" id="1.10.1200.10">
    <property type="entry name" value="ACP-like"/>
    <property type="match status" value="3"/>
</dbReference>
<feature type="compositionally biased region" description="Polar residues" evidence="6">
    <location>
        <begin position="640"/>
        <end position="649"/>
    </location>
</feature>
<feature type="compositionally biased region" description="Basic and acidic residues" evidence="6">
    <location>
        <begin position="3105"/>
        <end position="3124"/>
    </location>
</feature>
<dbReference type="InterPro" id="IPR042099">
    <property type="entry name" value="ANL_N_sf"/>
</dbReference>
<dbReference type="InterPro" id="IPR036291">
    <property type="entry name" value="NAD(P)-bd_dom_sf"/>
</dbReference>
<feature type="compositionally biased region" description="Basic residues" evidence="6">
    <location>
        <begin position="3131"/>
        <end position="3142"/>
    </location>
</feature>
<dbReference type="InterPro" id="IPR020841">
    <property type="entry name" value="PKS_Beta-ketoAc_synthase_dom"/>
</dbReference>
<dbReference type="InterPro" id="IPR009081">
    <property type="entry name" value="PP-bd_ACP"/>
</dbReference>
<dbReference type="InterPro" id="IPR010071">
    <property type="entry name" value="AA_adenyl_dom"/>
</dbReference>
<dbReference type="InterPro" id="IPR020845">
    <property type="entry name" value="AMP-binding_CS"/>
</dbReference>
<dbReference type="InterPro" id="IPR014031">
    <property type="entry name" value="Ketoacyl_synth_C"/>
</dbReference>
<proteinExistence type="predicted"/>
<dbReference type="SMART" id="SM00822">
    <property type="entry name" value="PKS_KR"/>
    <property type="match status" value="1"/>
</dbReference>
<dbReference type="RefSeq" id="WP_190849086.1">
    <property type="nucleotide sequence ID" value="NZ_AP023440.1"/>
</dbReference>
<evidence type="ECO:0000256" key="1">
    <source>
        <dbReference type="ARBA" id="ARBA00001957"/>
    </source>
</evidence>
<dbReference type="Pfam" id="PF00668">
    <property type="entry name" value="Condensation"/>
    <property type="match status" value="1"/>
</dbReference>
<dbReference type="GO" id="GO:0005737">
    <property type="term" value="C:cytoplasm"/>
    <property type="evidence" value="ECO:0007669"/>
    <property type="project" value="TreeGrafter"/>
</dbReference>
<dbReference type="InterPro" id="IPR000873">
    <property type="entry name" value="AMP-dep_synth/lig_dom"/>
</dbReference>
<feature type="region of interest" description="Disordered" evidence="6">
    <location>
        <begin position="2204"/>
        <end position="2272"/>
    </location>
</feature>
<sequence length="3142" mass="334979">MSGFPTSGLTASGPTASGPLLADAVLGQARLTPDALAVVDGDHRLDYAALEQAALRVARGLRARGIGAGQAVAVCLPRSWQLVCVMLGIRRAGATVVPLDAQSPAERRRHILDDSAAAALVHDGTVATLGVGADPGFLLDVAELLGTNANTGTDAGTDAGSDAGTDAGSGTGLLDEVGPATDAAASFLFYTSGTTGRPKGVEVKDAGIMRLADPDFLSPTTGARYASMSNPAFDALSFEVWVPLLTGGTCVVLSDEQVQNPQLLADVLRRRRIDVLFVTAALFNAVSDTAPHCFDSVGQVLVGGEQLNASRIRRWYRDNPGAATRLVNAYGPTESSTFALYHPVPRDFDGDTVPVGRPLPATDALLVADGSRTADTDEVGELYLSGAGLATGYRNLPEETARRFVPLPWHDAGRAVWYRTGDLARRDAAGLLTFVGRADRQVKVRGFRVEPGEVEQRLAAHPAVLQARVCVRRDVDGAHELLAYLVLGSEPTYEEYDAYERHLTATLPPYMRPHRTHLVDALPLNANGKVDDTALLAGPAPTWRRTSDAAVEVTDAQQEVLEMAGSVLGVPGLRPDDRWIPNGGDSLKALRLRFRIRQRWNVEVPQTVVLREDFAALTEAISSAAHQSSPLHPSVPAASGQRTAPATSEQQRLWLLDRSDPHSRAYHVPLAFHLEGTVDENALRAALTRLTVEHPALRTAFRSAPEGLLQQVGDPFDPWEPASVLDDEADESGEGYEGSEGWETAARRFFAVPFDLAEARMLRAGLLHTPGGTVLLLHLHHIAVDGWSLNVLFRDLTAFTASAAGHEGREGARHTPLDFALWQRRWHLEPSYKEQRSALHRQYAALAPAAPPPVAADTAGTEARLLSASVDLGRRSRLDRLGAELGLTRFQLLLAAFSWSLYGVTGQTRPLIASPVSGRPVTEFTSAVGMFANTVLLPLHLEPGNGLRQQLAAQASGVQEILDRQDVALTDVLTDHDFGDGPLFDFMFVLENTDFGALSLPGCRVRPAWLQPADTKCALTLSVVERESGFDCLWEYAAGRFDAELVASAHRLFVRAIDLLTTDDADAADEGEDGTESEGEHTPAALVAPYRRTLPDPGQGPLSAPGFTTVAEGFALQVGRTPHAPALTTGDHTLTYTQLDARARLLAAELADRHPLPADPAAPARVALYLSPSAEHVVALLAAAQLNLTVVPLDPAYPPALLRRILRDAAPLCVLTAPGAEADVDVNTIAPPELPRHPIDLSAAAPPAPRPAPHAGLRPLYTLFTSGSTGTPKGVDVPDLTLCNLLHWQSEAGDLGRAAVTQQFSMLSFDVSFQEILTTLCSGGRLHLVRPEWRQDLPALLDQLEQAGVERLFLPCVALQLLAEHAVHLGRFPSRLREVVTAGEQLLCTDAIRRWFAGLADARLFNHYGPTETHVVSGLCLDGDPMLWPARPAIGRPVANTVLRVVDDSDEPLPPGAAGRLLIGGPMASPCYLGDAELNRSRFTELPGQGTFYRSGDLAHFDAAGLLHFDGRDDDQIKISGHRLELGHLEAALLRHPAVFGALVARDGDSLVALLQCRGDDPDLKDLTAHLAGQIPPFARIRTFRRVEALPRTPSGKLDRRAVATLGRELLGPDTTESAVSAREARLCELFATVTGKRVLPDQRFFDAGAGSLDLMRFQLRCGVDLGLSFAVADLFEHVTVRSLSRFLDAAGGPAPAAASFPAERDGISDEPIAVVGMAVRLPGAPDLASFWRMVESAERGIEHFPAPAGRVGARSQMDGLLAFDPHRFGISPQEARLMDPQQRHLLMSCVEALAHAGLADPASRRVGLVAGCGENTYFQSMLREADPAALPDGFRLALHHDKDFLATKAAYHLGLTGPAFTVQAACASSLVGVHIAAGLLRQGEADVMLAGGVLVDTLLTDGYTYRPQHIFSPDGHCRPFSDDAAGTVGASGVGVVVLKPLSLAERDGDTVYAVVTGSALNNDGAAKLGYSAPSVAGQREVIRTALRRSGRTGTDIGYVEAHGTGTRLGDPVEVAALRQALDLPDSASCALSSVKSQIGHLGAAAGVVGLVRAALAVHHGVIPPNVDFRRLNPEIGTEPAPFHIPTTARPWPAGRPRVAAVSSFGIGGTNAHLILEHHAATAPAQAPSDTGGRLVLSADTEDALRTDARRIAGHLAAAPRTYAQVLRHLQGGRPTRTHRVEAFCPDTESAVAWLRTVADGTERATASGTAAGTAQEQAQRSAPPPWDFPPPAFALTDHDFPRADRQPERGTTAGSAVDAPPARMPEDTWLHQTEWARTRRAVPYTGPVSGRPVVVVTDGTSTPVDWKALHSAHSRVVHVTTGTAFARFGTDRYEVDPADPASLTLLLRDVVHDAPEGFEWLHALPLGVEGPVGERSLEDARRVCLDHTAALCQAAADLPSGTRPRLWWLSHGAQPVTGDVPRPELGLLAAAVEVPRQELGLDTRWIDLPGADPSQWAHLLPLVLAEPHTADGPERRIALRRGYWWRPVARPVPPPLSHASAGLMEGDGTHLVLGGTGGIGTGIAAWLLEHTDARVVLLARHPALPPALARWSDRVTLVAADLAEEPLDDLLERLAPHTARLHGIVHAAGSATGALLVRRDAGTMRTASRAKLRAALLTERLIARHRPRYAAYCSSLSALFGGVGQFDYAAANGVLDAFAHYDGDAASATVRLSIGWDVWRDSGMARDALGTDTRHQAHLRTGLSTAEGQRVFADAVELQLPHLLVSTTPLEASRYFYEPPGPGTAHKPQAAHEPLGAVEPPDATHLLEAARGLLGTDTLDPAASLYDLGADSLTLLDLLSEVKRLYGVDVELSRLSHQVSVNDLLARLDRPPPAEDFSGDPVATETWQTGDDQDVLCVIHPVGGDIQAYRPLVSALDARTTVCLVPDPALRDPHLPHWSVAERAGRYLAALRARFPSPKTRLRLAGWSFGALVAHSMAATAEAAGRPLDRLYLLDPPAPHASPLPEGLDEDALRAVFQHELLGNKRQSTSPATGESYAERLAHCCRANITAMTGHTAPRVTRTPSTLWLATEATEATTGLTLAAPAPSTTTAAAAAPAPAAAAAAEWTALLPHPARVHHVHATHYGIVTGRHAQDIARAIDAERPGDAADDGRPVDLDSHIGDIHGPVHPGRRRAHHDGAP</sequence>
<dbReference type="GO" id="GO:0043041">
    <property type="term" value="P:amino acid activation for nonribosomal peptide biosynthetic process"/>
    <property type="evidence" value="ECO:0007669"/>
    <property type="project" value="TreeGrafter"/>
</dbReference>
<feature type="region of interest" description="Disordered" evidence="6">
    <location>
        <begin position="3105"/>
        <end position="3142"/>
    </location>
</feature>
<dbReference type="Gene3D" id="3.40.50.980">
    <property type="match status" value="2"/>
</dbReference>
<dbReference type="Pfam" id="PF00975">
    <property type="entry name" value="Thioesterase"/>
    <property type="match status" value="1"/>
</dbReference>
<evidence type="ECO:0000256" key="6">
    <source>
        <dbReference type="SAM" id="MobiDB-lite"/>
    </source>
</evidence>
<dbReference type="InterPro" id="IPR014030">
    <property type="entry name" value="Ketoacyl_synth_N"/>
</dbReference>
<dbReference type="InterPro" id="IPR045851">
    <property type="entry name" value="AMP-bd_C_sf"/>
</dbReference>
<dbReference type="Pfam" id="PF00550">
    <property type="entry name" value="PP-binding"/>
    <property type="match status" value="3"/>
</dbReference>
<evidence type="ECO:0000313" key="9">
    <source>
        <dbReference type="EMBL" id="BCL25367.1"/>
    </source>
</evidence>
<comment type="cofactor">
    <cofactor evidence="1">
        <name>pantetheine 4'-phosphate</name>
        <dbReference type="ChEBI" id="CHEBI:47942"/>
    </cofactor>
</comment>
<feature type="region of interest" description="Disordered" evidence="6">
    <location>
        <begin position="625"/>
        <end position="649"/>
    </location>
</feature>
<dbReference type="GO" id="GO:0006633">
    <property type="term" value="P:fatty acid biosynthetic process"/>
    <property type="evidence" value="ECO:0007669"/>
    <property type="project" value="InterPro"/>
</dbReference>
<feature type="compositionally biased region" description="Basic and acidic residues" evidence="6">
    <location>
        <begin position="2237"/>
        <end position="2249"/>
    </location>
</feature>
<keyword evidence="4" id="KW-0808">Transferase</keyword>
<dbReference type="PANTHER" id="PTHR45527:SF1">
    <property type="entry name" value="FATTY ACID SYNTHASE"/>
    <property type="match status" value="1"/>
</dbReference>
<dbReference type="CDD" id="cd00833">
    <property type="entry name" value="PKS"/>
    <property type="match status" value="1"/>
</dbReference>
<dbReference type="SMART" id="SM00825">
    <property type="entry name" value="PKS_KS"/>
    <property type="match status" value="1"/>
</dbReference>
<evidence type="ECO:0000259" key="8">
    <source>
        <dbReference type="PROSITE" id="PS52004"/>
    </source>
</evidence>
<gene>
    <name evidence="9" type="ORF">GCM10017557_02260</name>
</gene>
<dbReference type="InterPro" id="IPR013968">
    <property type="entry name" value="PKS_KR"/>
</dbReference>
<dbReference type="SUPFAM" id="SSF53901">
    <property type="entry name" value="Thiolase-like"/>
    <property type="match status" value="1"/>
</dbReference>
<dbReference type="Gene3D" id="3.40.47.10">
    <property type="match status" value="1"/>
</dbReference>
<evidence type="ECO:0000313" key="10">
    <source>
        <dbReference type="Proteomes" id="UP000516444"/>
    </source>
</evidence>
<protein>
    <submittedName>
        <fullName evidence="9">Non-ribosomal peptide synthetase</fullName>
    </submittedName>
</protein>
<dbReference type="Proteomes" id="UP000516444">
    <property type="component" value="Chromosome"/>
</dbReference>
<dbReference type="InterPro" id="IPR036736">
    <property type="entry name" value="ACP-like_sf"/>
</dbReference>
<dbReference type="InterPro" id="IPR032821">
    <property type="entry name" value="PKS_assoc"/>
</dbReference>
<feature type="region of interest" description="Disordered" evidence="6">
    <location>
        <begin position="152"/>
        <end position="171"/>
    </location>
</feature>
<keyword evidence="10" id="KW-1185">Reference proteome</keyword>
<dbReference type="InterPro" id="IPR025110">
    <property type="entry name" value="AMP-bd_C"/>
</dbReference>
<dbReference type="Pfam" id="PF16197">
    <property type="entry name" value="KAsynt_C_assoc"/>
    <property type="match status" value="1"/>
</dbReference>
<feature type="compositionally biased region" description="Pro residues" evidence="6">
    <location>
        <begin position="2223"/>
        <end position="2233"/>
    </location>
</feature>
<dbReference type="SUPFAM" id="SSF52777">
    <property type="entry name" value="CoA-dependent acyltransferases"/>
    <property type="match status" value="2"/>
</dbReference>
<dbReference type="GO" id="GO:0017000">
    <property type="term" value="P:antibiotic biosynthetic process"/>
    <property type="evidence" value="ECO:0007669"/>
    <property type="project" value="UniProtKB-ARBA"/>
</dbReference>
<feature type="domain" description="Carrier" evidence="7">
    <location>
        <begin position="1618"/>
        <end position="1692"/>
    </location>
</feature>
<dbReference type="InterPro" id="IPR057326">
    <property type="entry name" value="KR_dom"/>
</dbReference>
<dbReference type="Pfam" id="PF02801">
    <property type="entry name" value="Ketoacyl-synt_C"/>
    <property type="match status" value="1"/>
</dbReference>
<keyword evidence="2" id="KW-0596">Phosphopantetheine</keyword>
<dbReference type="SUPFAM" id="SSF56801">
    <property type="entry name" value="Acetyl-CoA synthetase-like"/>
    <property type="match status" value="2"/>
</dbReference>
<dbReference type="EMBL" id="AP023440">
    <property type="protein sequence ID" value="BCL25367.1"/>
    <property type="molecule type" value="Genomic_DNA"/>
</dbReference>
<dbReference type="PANTHER" id="PTHR45527">
    <property type="entry name" value="NONRIBOSOMAL PEPTIDE SYNTHETASE"/>
    <property type="match status" value="1"/>
</dbReference>
<dbReference type="InterPro" id="IPR001031">
    <property type="entry name" value="Thioesterase"/>
</dbReference>
<dbReference type="Pfam" id="PF13193">
    <property type="entry name" value="AMP-binding_C"/>
    <property type="match status" value="2"/>
</dbReference>
<dbReference type="KEGG" id="sgm:GCM10017557_02260"/>
<dbReference type="Pfam" id="PF00109">
    <property type="entry name" value="ketoacyl-synt"/>
    <property type="match status" value="1"/>
</dbReference>
<dbReference type="InterPro" id="IPR023213">
    <property type="entry name" value="CAT-like_dom_sf"/>
</dbReference>
<dbReference type="Gene3D" id="2.30.38.10">
    <property type="entry name" value="Luciferase, Domain 3"/>
    <property type="match status" value="1"/>
</dbReference>
<dbReference type="Gene3D" id="3.30.300.30">
    <property type="match status" value="2"/>
</dbReference>
<dbReference type="PROSITE" id="PS00606">
    <property type="entry name" value="KS3_1"/>
    <property type="match status" value="1"/>
</dbReference>
<dbReference type="Gene3D" id="3.40.50.1820">
    <property type="entry name" value="alpha/beta hydrolase"/>
    <property type="match status" value="1"/>
</dbReference>
<dbReference type="Pfam" id="PF08659">
    <property type="entry name" value="KR"/>
    <property type="match status" value="1"/>
</dbReference>
<dbReference type="Gene3D" id="3.40.50.12780">
    <property type="entry name" value="N-terminal domain of ligase-like"/>
    <property type="match status" value="1"/>
</dbReference>
<organism evidence="9 10">
    <name type="scientific">Streptomyces aurantiacus</name>
    <dbReference type="NCBI Taxonomy" id="47760"/>
    <lineage>
        <taxon>Bacteria</taxon>
        <taxon>Bacillati</taxon>
        <taxon>Actinomycetota</taxon>
        <taxon>Actinomycetes</taxon>
        <taxon>Kitasatosporales</taxon>
        <taxon>Streptomycetaceae</taxon>
        <taxon>Streptomyces</taxon>
        <taxon>Streptomyces aurantiacus group</taxon>
    </lineage>
</organism>
<dbReference type="GO" id="GO:0044550">
    <property type="term" value="P:secondary metabolite biosynthetic process"/>
    <property type="evidence" value="ECO:0007669"/>
    <property type="project" value="TreeGrafter"/>
</dbReference>
<feature type="domain" description="Carrier" evidence="7">
    <location>
        <begin position="551"/>
        <end position="628"/>
    </location>
</feature>
<dbReference type="InterPro" id="IPR001242">
    <property type="entry name" value="Condensation_dom"/>
</dbReference>